<dbReference type="InterPro" id="IPR010690">
    <property type="entry name" value="YqfD"/>
</dbReference>
<keyword evidence="1" id="KW-0472">Membrane</keyword>
<feature type="transmembrane region" description="Helical" evidence="1">
    <location>
        <begin position="91"/>
        <end position="112"/>
    </location>
</feature>
<gene>
    <name evidence="2" type="ORF">G8O30_08105</name>
</gene>
<dbReference type="AlphaFoldDB" id="A0A7S8HFV6"/>
<dbReference type="KEGG" id="mcui:G8O30_08105"/>
<keyword evidence="1" id="KW-1133">Transmembrane helix</keyword>
<reference evidence="2 3" key="1">
    <citation type="submission" date="2019-07" db="EMBL/GenBank/DDBJ databases">
        <title>Genome sequence of 2 isolates from Red Sea Mangroves.</title>
        <authorList>
            <person name="Sefrji F."/>
            <person name="Michoud G."/>
            <person name="Merlino G."/>
            <person name="Daffonchio D."/>
        </authorList>
    </citation>
    <scope>NUCLEOTIDE SEQUENCE [LARGE SCALE GENOMIC DNA]</scope>
    <source>
        <strain evidence="2 3">R1DC41</strain>
    </source>
</reference>
<name>A0A7S8HFV6_9BACI</name>
<proteinExistence type="predicted"/>
<evidence type="ECO:0000256" key="1">
    <source>
        <dbReference type="SAM" id="Phobius"/>
    </source>
</evidence>
<keyword evidence="3" id="KW-1185">Reference proteome</keyword>
<keyword evidence="1" id="KW-0812">Transmembrane</keyword>
<dbReference type="Proteomes" id="UP000593626">
    <property type="component" value="Chromosome"/>
</dbReference>
<accession>A0A7S8HFV6</accession>
<evidence type="ECO:0008006" key="4">
    <source>
        <dbReference type="Google" id="ProtNLM"/>
    </source>
</evidence>
<dbReference type="Pfam" id="PF06898">
    <property type="entry name" value="YqfD"/>
    <property type="match status" value="1"/>
</dbReference>
<protein>
    <recommendedName>
        <fullName evidence="4">Sporulation protein YqfD</fullName>
    </recommendedName>
</protein>
<evidence type="ECO:0000313" key="3">
    <source>
        <dbReference type="Proteomes" id="UP000593626"/>
    </source>
</evidence>
<dbReference type="EMBL" id="CP049742">
    <property type="protein sequence ID" value="QPC46926.1"/>
    <property type="molecule type" value="Genomic_DNA"/>
</dbReference>
<evidence type="ECO:0000313" key="2">
    <source>
        <dbReference type="EMBL" id="QPC46926.1"/>
    </source>
</evidence>
<organism evidence="2 3">
    <name type="scientific">Mangrovibacillus cuniculi</name>
    <dbReference type="NCBI Taxonomy" id="2593652"/>
    <lineage>
        <taxon>Bacteria</taxon>
        <taxon>Bacillati</taxon>
        <taxon>Bacillota</taxon>
        <taxon>Bacilli</taxon>
        <taxon>Bacillales</taxon>
        <taxon>Bacillaceae</taxon>
        <taxon>Mangrovibacillus</taxon>
    </lineage>
</organism>
<sequence>MRNKWMLPWYGIVKVEIEAKSIERNLNSILKSGIHIWSIERTGTTSASFHMSLQDIKKLRHLARDLDARFSFKRGTGAPFLMKRAWNNNGFVLGMFLFFFVLFMLSNIVWGININGASPETEHQISKELDKMG</sequence>